<dbReference type="InterPro" id="IPR008927">
    <property type="entry name" value="6-PGluconate_DH-like_C_sf"/>
</dbReference>
<dbReference type="PROSITE" id="PS51257">
    <property type="entry name" value="PROKAR_LIPOPROTEIN"/>
    <property type="match status" value="1"/>
</dbReference>
<feature type="binding site" evidence="11">
    <location>
        <position position="30"/>
    </location>
    <ligand>
        <name>NAD(+)</name>
        <dbReference type="ChEBI" id="CHEBI:57540"/>
    </ligand>
</feature>
<dbReference type="Gene3D" id="1.20.5.100">
    <property type="entry name" value="Cytochrome c1, transmembrane anchor, C-terminal"/>
    <property type="match status" value="1"/>
</dbReference>
<feature type="binding site" evidence="11">
    <location>
        <position position="121"/>
    </location>
    <ligand>
        <name>NAD(+)</name>
        <dbReference type="ChEBI" id="CHEBI:57540"/>
    </ligand>
</feature>
<proteinExistence type="inferred from homology"/>
<evidence type="ECO:0000256" key="3">
    <source>
        <dbReference type="ARBA" id="ARBA00012954"/>
    </source>
</evidence>
<gene>
    <name evidence="13" type="ORF">ABV408_11070</name>
</gene>
<evidence type="ECO:0000256" key="10">
    <source>
        <dbReference type="PIRSR" id="PIRSR500134-2"/>
    </source>
</evidence>
<dbReference type="EC" id="1.1.1.22" evidence="3 8"/>
<evidence type="ECO:0000256" key="1">
    <source>
        <dbReference type="ARBA" id="ARBA00004701"/>
    </source>
</evidence>
<dbReference type="GO" id="GO:0003979">
    <property type="term" value="F:UDP-glucose 6-dehydrogenase activity"/>
    <property type="evidence" value="ECO:0007669"/>
    <property type="project" value="UniProtKB-EC"/>
</dbReference>
<dbReference type="SUPFAM" id="SSF52413">
    <property type="entry name" value="UDP-glucose/GDP-mannose dehydrogenase C-terminal domain"/>
    <property type="match status" value="1"/>
</dbReference>
<evidence type="ECO:0000259" key="12">
    <source>
        <dbReference type="SMART" id="SM00984"/>
    </source>
</evidence>
<feature type="active site" description="Nucleophile" evidence="9">
    <location>
        <position position="266"/>
    </location>
</feature>
<dbReference type="SUPFAM" id="SSF48179">
    <property type="entry name" value="6-phosphogluconate dehydrogenase C-terminal domain-like"/>
    <property type="match status" value="1"/>
</dbReference>
<evidence type="ECO:0000256" key="5">
    <source>
        <dbReference type="ARBA" id="ARBA00023002"/>
    </source>
</evidence>
<feature type="binding site" evidence="11">
    <location>
        <position position="334"/>
    </location>
    <ligand>
        <name>NAD(+)</name>
        <dbReference type="ChEBI" id="CHEBI:57540"/>
    </ligand>
</feature>
<feature type="binding site" evidence="10">
    <location>
        <position position="210"/>
    </location>
    <ligand>
        <name>substrate</name>
    </ligand>
</feature>
<evidence type="ECO:0000313" key="13">
    <source>
        <dbReference type="EMBL" id="XCJ77986.1"/>
    </source>
</evidence>
<dbReference type="PIRSF" id="PIRSF000124">
    <property type="entry name" value="UDPglc_GDPman_dh"/>
    <property type="match status" value="1"/>
</dbReference>
<accession>A0AB74U0R3</accession>
<dbReference type="InterPro" id="IPR017476">
    <property type="entry name" value="UDP-Glc/GDP-Man"/>
</dbReference>
<protein>
    <recommendedName>
        <fullName evidence="4 8">UDP-glucose 6-dehydrogenase</fullName>
        <ecNumber evidence="3 8">1.1.1.22</ecNumber>
    </recommendedName>
</protein>
<dbReference type="InterPro" id="IPR036220">
    <property type="entry name" value="UDP-Glc/GDP-Man_DH_C_sf"/>
</dbReference>
<feature type="binding site" evidence="11">
    <location>
        <position position="35"/>
    </location>
    <ligand>
        <name>NAD(+)</name>
        <dbReference type="ChEBI" id="CHEBI:57540"/>
    </ligand>
</feature>
<feature type="binding site" evidence="11">
    <location>
        <position position="86"/>
    </location>
    <ligand>
        <name>NAD(+)</name>
        <dbReference type="ChEBI" id="CHEBI:57540"/>
    </ligand>
</feature>
<dbReference type="GO" id="GO:0000271">
    <property type="term" value="P:polysaccharide biosynthetic process"/>
    <property type="evidence" value="ECO:0007669"/>
    <property type="project" value="InterPro"/>
</dbReference>
<dbReference type="Gene3D" id="3.40.50.720">
    <property type="entry name" value="NAD(P)-binding Rossmann-like Domain"/>
    <property type="match status" value="2"/>
</dbReference>
<name>A0AB74U0R3_9GAMM</name>
<organism evidence="13">
    <name type="scientific">Salinicola endophyticus</name>
    <dbReference type="NCBI Taxonomy" id="1949083"/>
    <lineage>
        <taxon>Bacteria</taxon>
        <taxon>Pseudomonadati</taxon>
        <taxon>Pseudomonadota</taxon>
        <taxon>Gammaproteobacteria</taxon>
        <taxon>Oceanospirillales</taxon>
        <taxon>Halomonadaceae</taxon>
        <taxon>Salinicola</taxon>
    </lineage>
</organism>
<feature type="binding site" evidence="10">
    <location>
        <position position="263"/>
    </location>
    <ligand>
        <name>substrate</name>
    </ligand>
</feature>
<feature type="domain" description="UDP-glucose/GDP-mannose dehydrogenase C-terminal" evidence="12">
    <location>
        <begin position="320"/>
        <end position="424"/>
    </location>
</feature>
<feature type="binding site" evidence="10">
    <location>
        <position position="327"/>
    </location>
    <ligand>
        <name>substrate</name>
    </ligand>
</feature>
<dbReference type="NCBIfam" id="TIGR03026">
    <property type="entry name" value="NDP-sugDHase"/>
    <property type="match status" value="1"/>
</dbReference>
<feature type="binding site" evidence="10">
    <location>
        <begin position="255"/>
        <end position="259"/>
    </location>
    <ligand>
        <name>substrate</name>
    </ligand>
</feature>
<dbReference type="GO" id="GO:0051287">
    <property type="term" value="F:NAD binding"/>
    <property type="evidence" value="ECO:0007669"/>
    <property type="project" value="InterPro"/>
</dbReference>
<dbReference type="InterPro" id="IPR036291">
    <property type="entry name" value="NAD(P)-bd_dom_sf"/>
</dbReference>
<evidence type="ECO:0000256" key="6">
    <source>
        <dbReference type="ARBA" id="ARBA00023027"/>
    </source>
</evidence>
<dbReference type="Pfam" id="PF03721">
    <property type="entry name" value="UDPG_MGDP_dh_N"/>
    <property type="match status" value="1"/>
</dbReference>
<evidence type="ECO:0000256" key="9">
    <source>
        <dbReference type="PIRSR" id="PIRSR500134-1"/>
    </source>
</evidence>
<feature type="binding site" evidence="11">
    <location>
        <position position="158"/>
    </location>
    <ligand>
        <name>NAD(+)</name>
        <dbReference type="ChEBI" id="CHEBI:57540"/>
    </ligand>
</feature>
<evidence type="ECO:0000256" key="8">
    <source>
        <dbReference type="PIRNR" id="PIRNR000124"/>
    </source>
</evidence>
<keyword evidence="5 8" id="KW-0560">Oxidoreductase</keyword>
<reference evidence="13" key="1">
    <citation type="submission" date="2024-06" db="EMBL/GenBank/DDBJ databases">
        <title>Complete genome of Salinicola endophyticus HNIBRBA4755.</title>
        <authorList>
            <person name="Shin S.Y."/>
            <person name="Kang H."/>
            <person name="Song J."/>
        </authorList>
    </citation>
    <scope>NUCLEOTIDE SEQUENCE</scope>
    <source>
        <strain evidence="13">HNIBRBA4755</strain>
    </source>
</reference>
<dbReference type="SMART" id="SM00984">
    <property type="entry name" value="UDPG_MGDP_dh_C"/>
    <property type="match status" value="1"/>
</dbReference>
<dbReference type="InterPro" id="IPR001732">
    <property type="entry name" value="UDP-Glc/GDP-Man_DH_N"/>
</dbReference>
<evidence type="ECO:0000256" key="4">
    <source>
        <dbReference type="ARBA" id="ARBA00015132"/>
    </source>
</evidence>
<dbReference type="InterPro" id="IPR014027">
    <property type="entry name" value="UDP-Glc/GDP-Man_DH_C"/>
</dbReference>
<keyword evidence="6 8" id="KW-0520">NAD</keyword>
<dbReference type="PIRSF" id="PIRSF500134">
    <property type="entry name" value="UDPglc_DH_bac"/>
    <property type="match status" value="1"/>
</dbReference>
<dbReference type="InterPro" id="IPR014026">
    <property type="entry name" value="UDP-Glc/GDP-Man_DH_dimer"/>
</dbReference>
<dbReference type="PANTHER" id="PTHR43750:SF3">
    <property type="entry name" value="UDP-GLUCOSE 6-DEHYDROGENASE TUAD"/>
    <property type="match status" value="1"/>
</dbReference>
<evidence type="ECO:0000256" key="2">
    <source>
        <dbReference type="ARBA" id="ARBA00006601"/>
    </source>
</evidence>
<sequence>MKITVFGTGYVGLVTGACLADVGHSVVCVDIDEDKIARLRRGEIPIYEPGLESMVLRNVEAERLAFTTDAAEAVSHGVLQFIAVGTPPDEDGSADLQYVLAVAATIGRHMEGYKVVVDKSTVPVGTADRVQARIGSVLAERGVELAFDVCSNPEFLKEGSALEDFTRGARIVVGSASPRVDELMRECYAPYNRNREKMMFMSVRAAELTKYAANAMLATKISFMNEIANLAERLGADIEDVRRGIGSDPRIGYHFIYPGCGYGGSCFPKDVQALSRTAAKVGYSAELLEAVEAVNRRQKTTLFDKLSAAFGGDLQGKTIALWGLAFKPETDDMRDAPSRTLMESLWAAGAVVQAYDPEAMRECRRIYGERDDLILVADRVQAVRKADALVICTEWKEFRTLDAAWIRDQLRHPVVVDGRNLYEPEVMLDAGIDYYAVGRGKTLAEVTA</sequence>
<dbReference type="AlphaFoldDB" id="A0AB74U0R3"/>
<comment type="similarity">
    <text evidence="2 8">Belongs to the UDP-glucose/GDP-mannose dehydrogenase family.</text>
</comment>
<dbReference type="EMBL" id="CP159578">
    <property type="protein sequence ID" value="XCJ77986.1"/>
    <property type="molecule type" value="Genomic_DNA"/>
</dbReference>
<dbReference type="Pfam" id="PF00984">
    <property type="entry name" value="UDPG_MGDP_dh"/>
    <property type="match status" value="1"/>
</dbReference>
<dbReference type="Pfam" id="PF03720">
    <property type="entry name" value="UDPG_MGDP_dh_C"/>
    <property type="match status" value="1"/>
</dbReference>
<evidence type="ECO:0000256" key="7">
    <source>
        <dbReference type="ARBA" id="ARBA00047473"/>
    </source>
</evidence>
<feature type="binding site" evidence="11">
    <location>
        <position position="269"/>
    </location>
    <ligand>
        <name>NAD(+)</name>
        <dbReference type="ChEBI" id="CHEBI:57540"/>
    </ligand>
</feature>
<comment type="pathway">
    <text evidence="1">Nucleotide-sugar biosynthesis; UDP-alpha-D-glucuronate biosynthesis; UDP-alpha-D-glucuronate from UDP-alpha-D-glucose: step 1/1.</text>
</comment>
<comment type="catalytic activity">
    <reaction evidence="7 8">
        <text>UDP-alpha-D-glucose + 2 NAD(+) + H2O = UDP-alpha-D-glucuronate + 2 NADH + 3 H(+)</text>
        <dbReference type="Rhea" id="RHEA:23596"/>
        <dbReference type="ChEBI" id="CHEBI:15377"/>
        <dbReference type="ChEBI" id="CHEBI:15378"/>
        <dbReference type="ChEBI" id="CHEBI:57540"/>
        <dbReference type="ChEBI" id="CHEBI:57945"/>
        <dbReference type="ChEBI" id="CHEBI:58052"/>
        <dbReference type="ChEBI" id="CHEBI:58885"/>
        <dbReference type="EC" id="1.1.1.22"/>
    </reaction>
</comment>
<feature type="binding site" evidence="10">
    <location>
        <begin position="155"/>
        <end position="158"/>
    </location>
    <ligand>
        <name>substrate</name>
    </ligand>
</feature>
<dbReference type="PANTHER" id="PTHR43750">
    <property type="entry name" value="UDP-GLUCOSE 6-DEHYDROGENASE TUAD"/>
    <property type="match status" value="1"/>
</dbReference>
<dbReference type="SUPFAM" id="SSF51735">
    <property type="entry name" value="NAD(P)-binding Rossmann-fold domains"/>
    <property type="match status" value="1"/>
</dbReference>
<dbReference type="InterPro" id="IPR028357">
    <property type="entry name" value="UDPglc_DH_bac"/>
</dbReference>
<evidence type="ECO:0000256" key="11">
    <source>
        <dbReference type="PIRSR" id="PIRSR500134-3"/>
    </source>
</evidence>
<dbReference type="RefSeq" id="WP_353979009.1">
    <property type="nucleotide sequence ID" value="NZ_CP159578.1"/>
</dbReference>